<comment type="similarity">
    <text evidence="10">Belongs to the mitochondrial carrier (TC 2.A.29) family.</text>
</comment>
<evidence type="ECO:0000256" key="2">
    <source>
        <dbReference type="ARBA" id="ARBA00022448"/>
    </source>
</evidence>
<feature type="repeat" description="Solcar" evidence="9">
    <location>
        <begin position="129"/>
        <end position="223"/>
    </location>
</feature>
<keyword evidence="7" id="KW-0496">Mitochondrion</keyword>
<protein>
    <submittedName>
        <fullName evidence="11">Mitochondrial carrier domain-containing protein</fullName>
    </submittedName>
</protein>
<evidence type="ECO:0000256" key="5">
    <source>
        <dbReference type="ARBA" id="ARBA00022792"/>
    </source>
</evidence>
<evidence type="ECO:0000256" key="3">
    <source>
        <dbReference type="ARBA" id="ARBA00022692"/>
    </source>
</evidence>
<dbReference type="Gene3D" id="1.50.40.10">
    <property type="entry name" value="Mitochondrial carrier domain"/>
    <property type="match status" value="1"/>
</dbReference>
<dbReference type="InterPro" id="IPR002067">
    <property type="entry name" value="MCP"/>
</dbReference>
<dbReference type="AlphaFoldDB" id="A0A5N6VS09"/>
<dbReference type="SUPFAM" id="SSF103506">
    <property type="entry name" value="Mitochondrial carrier"/>
    <property type="match status" value="1"/>
</dbReference>
<accession>A0A5N6VS09</accession>
<dbReference type="GO" id="GO:1990519">
    <property type="term" value="P:pyrimidine nucleotide import into mitochondrion"/>
    <property type="evidence" value="ECO:0007669"/>
    <property type="project" value="TreeGrafter"/>
</dbReference>
<keyword evidence="3 9" id="KW-0812">Transmembrane</keyword>
<comment type="subcellular location">
    <subcellularLocation>
        <location evidence="1">Mitochondrion inner membrane</location>
        <topology evidence="1">Multi-pass membrane protein</topology>
    </subcellularLocation>
</comment>
<keyword evidence="4" id="KW-0677">Repeat</keyword>
<dbReference type="PANTHER" id="PTHR45829">
    <property type="entry name" value="MITOCHONDRIAL CARRIER PROTEIN RIM2"/>
    <property type="match status" value="1"/>
</dbReference>
<dbReference type="PROSITE" id="PS50920">
    <property type="entry name" value="SOLCAR"/>
    <property type="match status" value="3"/>
</dbReference>
<keyword evidence="12" id="KW-1185">Reference proteome</keyword>
<keyword evidence="5" id="KW-0999">Mitochondrion inner membrane</keyword>
<feature type="repeat" description="Solcar" evidence="9">
    <location>
        <begin position="26"/>
        <end position="122"/>
    </location>
</feature>
<dbReference type="Pfam" id="PF00153">
    <property type="entry name" value="Mito_carr"/>
    <property type="match status" value="3"/>
</dbReference>
<gene>
    <name evidence="11" type="ORF">BDV41DRAFT_566105</name>
</gene>
<dbReference type="Proteomes" id="UP000325433">
    <property type="component" value="Unassembled WGS sequence"/>
</dbReference>
<dbReference type="InterPro" id="IPR049562">
    <property type="entry name" value="SLC25A33/36-like"/>
</dbReference>
<dbReference type="EMBL" id="ML738346">
    <property type="protein sequence ID" value="KAE8311112.1"/>
    <property type="molecule type" value="Genomic_DNA"/>
</dbReference>
<name>A0A5N6VS09_9EURO</name>
<evidence type="ECO:0000313" key="11">
    <source>
        <dbReference type="EMBL" id="KAE8311112.1"/>
    </source>
</evidence>
<evidence type="ECO:0000256" key="9">
    <source>
        <dbReference type="PROSITE-ProRule" id="PRU00282"/>
    </source>
</evidence>
<keyword evidence="6" id="KW-1133">Transmembrane helix</keyword>
<evidence type="ECO:0000256" key="6">
    <source>
        <dbReference type="ARBA" id="ARBA00022989"/>
    </source>
</evidence>
<keyword evidence="2 10" id="KW-0813">Transport</keyword>
<evidence type="ECO:0000256" key="7">
    <source>
        <dbReference type="ARBA" id="ARBA00023128"/>
    </source>
</evidence>
<evidence type="ECO:0000256" key="8">
    <source>
        <dbReference type="ARBA" id="ARBA00023136"/>
    </source>
</evidence>
<dbReference type="PANTHER" id="PTHR45829:SF1">
    <property type="entry name" value="CARRIER PROTEIN, PUTATIVE (AFU_ORTHOLOGUE AFUA_4G06780)-RELATED"/>
    <property type="match status" value="1"/>
</dbReference>
<evidence type="ECO:0000256" key="10">
    <source>
        <dbReference type="RuleBase" id="RU000488"/>
    </source>
</evidence>
<evidence type="ECO:0000256" key="4">
    <source>
        <dbReference type="ARBA" id="ARBA00022737"/>
    </source>
</evidence>
<sequence length="344" mass="37871">MRCNHQIILKNAETTSYAEYVAAHCSVDIIRTLAGASSGIASSIVTCPLDVVKTKLQAQGGFRQKSISTNIPFASRGLLGVGHAVWHEKGLKGMYQGLGPTLLGHVPRWAIFFSTYHRSREIFHAYLESQWVSSLMASATAGTCSIVATIPIQFIKTRLMSQTNISSQTYAMPKWQYKSAFDAAQQIYRNEGILAFYSGLTPALLGLSQLAIQFPLYETLKRGLTGSGLGEIKDCQNKTSGIIAAGFLSKIVSTSLAYPHEVIRTRLQTQQILKSSTPLYQRYTGIVQTARTIWLEEGWQALYAGFGTNLMRAVPASIATMLVYENMLSKLTKLKANGERKLGW</sequence>
<dbReference type="InterPro" id="IPR023395">
    <property type="entry name" value="MCP_dom_sf"/>
</dbReference>
<proteinExistence type="inferred from homology"/>
<dbReference type="PRINTS" id="PR00926">
    <property type="entry name" value="MITOCARRIER"/>
</dbReference>
<organism evidence="11 12">
    <name type="scientific">Aspergillus transmontanensis</name>
    <dbReference type="NCBI Taxonomy" id="1034304"/>
    <lineage>
        <taxon>Eukaryota</taxon>
        <taxon>Fungi</taxon>
        <taxon>Dikarya</taxon>
        <taxon>Ascomycota</taxon>
        <taxon>Pezizomycotina</taxon>
        <taxon>Eurotiomycetes</taxon>
        <taxon>Eurotiomycetidae</taxon>
        <taxon>Eurotiales</taxon>
        <taxon>Aspergillaceae</taxon>
        <taxon>Aspergillus</taxon>
        <taxon>Aspergillus subgen. Circumdati</taxon>
    </lineage>
</organism>
<evidence type="ECO:0000313" key="12">
    <source>
        <dbReference type="Proteomes" id="UP000325433"/>
    </source>
</evidence>
<evidence type="ECO:0000256" key="1">
    <source>
        <dbReference type="ARBA" id="ARBA00004448"/>
    </source>
</evidence>
<dbReference type="GO" id="GO:0015218">
    <property type="term" value="F:pyrimidine nucleotide transmembrane transporter activity"/>
    <property type="evidence" value="ECO:0007669"/>
    <property type="project" value="InterPro"/>
</dbReference>
<dbReference type="GO" id="GO:0005743">
    <property type="term" value="C:mitochondrial inner membrane"/>
    <property type="evidence" value="ECO:0007669"/>
    <property type="project" value="UniProtKB-SubCell"/>
</dbReference>
<dbReference type="InterPro" id="IPR018108">
    <property type="entry name" value="MCP_transmembrane"/>
</dbReference>
<keyword evidence="8 9" id="KW-0472">Membrane</keyword>
<feature type="repeat" description="Solcar" evidence="9">
    <location>
        <begin position="237"/>
        <end position="330"/>
    </location>
</feature>
<reference evidence="12" key="1">
    <citation type="submission" date="2019-04" db="EMBL/GenBank/DDBJ databases">
        <title>Friends and foes A comparative genomics studyof 23 Aspergillus species from section Flavi.</title>
        <authorList>
            <consortium name="DOE Joint Genome Institute"/>
            <person name="Kjaerbolling I."/>
            <person name="Vesth T."/>
            <person name="Frisvad J.C."/>
            <person name="Nybo J.L."/>
            <person name="Theobald S."/>
            <person name="Kildgaard S."/>
            <person name="Isbrandt T."/>
            <person name="Kuo A."/>
            <person name="Sato A."/>
            <person name="Lyhne E.K."/>
            <person name="Kogle M.E."/>
            <person name="Wiebenga A."/>
            <person name="Kun R.S."/>
            <person name="Lubbers R.J."/>
            <person name="Makela M.R."/>
            <person name="Barry K."/>
            <person name="Chovatia M."/>
            <person name="Clum A."/>
            <person name="Daum C."/>
            <person name="Haridas S."/>
            <person name="He G."/>
            <person name="LaButti K."/>
            <person name="Lipzen A."/>
            <person name="Mondo S."/>
            <person name="Riley R."/>
            <person name="Salamov A."/>
            <person name="Simmons B.A."/>
            <person name="Magnuson J.K."/>
            <person name="Henrissat B."/>
            <person name="Mortensen U.H."/>
            <person name="Larsen T.O."/>
            <person name="Devries R.P."/>
            <person name="Grigoriev I.V."/>
            <person name="Machida M."/>
            <person name="Baker S.E."/>
            <person name="Andersen M.R."/>
        </authorList>
    </citation>
    <scope>NUCLEOTIDE SEQUENCE [LARGE SCALE GENOMIC DNA]</scope>
    <source>
        <strain evidence="12">CBS 130015</strain>
    </source>
</reference>